<reference evidence="1" key="1">
    <citation type="submission" date="2022-11" db="EMBL/GenBank/DDBJ databases">
        <title>Genome Sequence of Boeremia exigua.</title>
        <authorList>
            <person name="Buettner E."/>
        </authorList>
    </citation>
    <scope>NUCLEOTIDE SEQUENCE</scope>
    <source>
        <strain evidence="1">CU02</strain>
    </source>
</reference>
<accession>A0ACC2IKZ1</accession>
<dbReference type="Proteomes" id="UP001153331">
    <property type="component" value="Unassembled WGS sequence"/>
</dbReference>
<sequence length="704" mass="78576">MKLACLRCKRKKHRSVLILGVNTKQTKCNRAEPVCHQCVTAKAECQYVERRQRPRLAQQRIATASLGKRLELLEKHISNSGHFIESDSQRPRSVSTSLTTSTPDDVSQDPASISPPNITLQPPESGEGSWVYRLANDTKRQFQSQTTPISTPGPQIDQEMSALNDALEDLGKLRLRGGLIQGKVIFNITPEEAKQCIECFIEMMNTVVLPAVFASALDINLLRSLPYLIGSPLVKVDPGIHVMYFAALQYGLSQTRGPGHVLTQTAYLKALEHVPAWLEAPTGTDMDGYTAALSSCAAINNLDYQMAWKLHLKACHYLKSKGIDKLDTVPASTNEEEERREPTRFLYWQVVAADCLFRLFWGKPSLKWDPKNVKPSAILSVQNMHPDPVHVALTCVWSSCTTRTIEQLDSIDNAKLQGLSVSHGVNECCRKLEDSVTDWKMETILEDTTVKFKVRCLVADIVMNIYAIIVGLKRLANRVDGISIVDATTVRAARKIVVTLLEFEQGSGTGDQAQTGSQTYFFHFMNFYPFCSVFTLYEHIMACTNPDDCEEDVCQLERVADVMDHTSKTIRPDLKPFTETIKALNRVSRTIQDSRRSAGSAVLEGQQSSANTLRQDTRTVNSNMFMPYLDPSAFDTIPDFPMTIDGDPDPLGFVRAMENDFIGRKWNEHWWDMGGGMDSGMPLMANSTSPGQQQTAFSIPTPHT</sequence>
<keyword evidence="2" id="KW-1185">Reference proteome</keyword>
<gene>
    <name evidence="1" type="ORF">OPT61_g2598</name>
</gene>
<protein>
    <submittedName>
        <fullName evidence="1">Uncharacterized protein</fullName>
    </submittedName>
</protein>
<proteinExistence type="predicted"/>
<evidence type="ECO:0000313" key="1">
    <source>
        <dbReference type="EMBL" id="KAJ8115860.1"/>
    </source>
</evidence>
<organism evidence="1 2">
    <name type="scientific">Boeremia exigua</name>
    <dbReference type="NCBI Taxonomy" id="749465"/>
    <lineage>
        <taxon>Eukaryota</taxon>
        <taxon>Fungi</taxon>
        <taxon>Dikarya</taxon>
        <taxon>Ascomycota</taxon>
        <taxon>Pezizomycotina</taxon>
        <taxon>Dothideomycetes</taxon>
        <taxon>Pleosporomycetidae</taxon>
        <taxon>Pleosporales</taxon>
        <taxon>Pleosporineae</taxon>
        <taxon>Didymellaceae</taxon>
        <taxon>Boeremia</taxon>
    </lineage>
</organism>
<evidence type="ECO:0000313" key="2">
    <source>
        <dbReference type="Proteomes" id="UP001153331"/>
    </source>
</evidence>
<comment type="caution">
    <text evidence="1">The sequence shown here is derived from an EMBL/GenBank/DDBJ whole genome shotgun (WGS) entry which is preliminary data.</text>
</comment>
<name>A0ACC2IKZ1_9PLEO</name>
<dbReference type="EMBL" id="JAPHNI010000119">
    <property type="protein sequence ID" value="KAJ8115860.1"/>
    <property type="molecule type" value="Genomic_DNA"/>
</dbReference>